<proteinExistence type="predicted"/>
<dbReference type="RefSeq" id="WP_310951304.1">
    <property type="nucleotide sequence ID" value="NZ_JAVLUS010000013.1"/>
</dbReference>
<evidence type="ECO:0000313" key="3">
    <source>
        <dbReference type="Proteomes" id="UP001265083"/>
    </source>
</evidence>
<dbReference type="Gene3D" id="1.10.260.40">
    <property type="entry name" value="lambda repressor-like DNA-binding domains"/>
    <property type="match status" value="1"/>
</dbReference>
<dbReference type="Pfam" id="PF13560">
    <property type="entry name" value="HTH_31"/>
    <property type="match status" value="1"/>
</dbReference>
<dbReference type="InterPro" id="IPR001387">
    <property type="entry name" value="Cro/C1-type_HTH"/>
</dbReference>
<sequence length="223" mass="24096">MADTRPIAAIVGDNVHRLRSQAGLTGDALARELREFARTWSTARVTDLEKGRVSPTAPTLFMLSQALSGLTGRPVPVAELLNDSGFAEVGDIAIRATRFAAAFEGQTAELVLDDVADWDLADFGHIEYKGPATVRGGDLRRVFRASGETEKKVARELKLTMLDLAGYSAQLWGCTFSDRRDQLAGADANPQKRGRVSRQLKAELKGEIDRSAAQPVEAADGDD</sequence>
<evidence type="ECO:0000256" key="1">
    <source>
        <dbReference type="SAM" id="MobiDB-lite"/>
    </source>
</evidence>
<dbReference type="SUPFAM" id="SSF47413">
    <property type="entry name" value="lambda repressor-like DNA-binding domains"/>
    <property type="match status" value="1"/>
</dbReference>
<evidence type="ECO:0000313" key="2">
    <source>
        <dbReference type="EMBL" id="MDS1115306.1"/>
    </source>
</evidence>
<feature type="region of interest" description="Disordered" evidence="1">
    <location>
        <begin position="204"/>
        <end position="223"/>
    </location>
</feature>
<dbReference type="InterPro" id="IPR010982">
    <property type="entry name" value="Lambda_DNA-bd_dom_sf"/>
</dbReference>
<accession>A0ABU2GV46</accession>
<comment type="caution">
    <text evidence="2">The sequence shown here is derived from an EMBL/GenBank/DDBJ whole genome shotgun (WGS) entry which is preliminary data.</text>
</comment>
<name>A0ABU2GV46_9ACTN</name>
<reference evidence="2 3" key="1">
    <citation type="submission" date="2023-08" db="EMBL/GenBank/DDBJ databases">
        <title>Bioegradation of LLDPE and BLDPE plastic by marine bacteria from coast plastic debris.</title>
        <authorList>
            <person name="Rong Z."/>
        </authorList>
    </citation>
    <scope>NUCLEOTIDE SEQUENCE [LARGE SCALE GENOMIC DNA]</scope>
    <source>
        <strain evidence="2 3">Z-2</strain>
    </source>
</reference>
<keyword evidence="3" id="KW-1185">Reference proteome</keyword>
<organism evidence="2 3">
    <name type="scientific">Gordonia westfalica</name>
    <dbReference type="NCBI Taxonomy" id="158898"/>
    <lineage>
        <taxon>Bacteria</taxon>
        <taxon>Bacillati</taxon>
        <taxon>Actinomycetota</taxon>
        <taxon>Actinomycetes</taxon>
        <taxon>Mycobacteriales</taxon>
        <taxon>Gordoniaceae</taxon>
        <taxon>Gordonia</taxon>
    </lineage>
</organism>
<gene>
    <name evidence="2" type="ORF">RD149_16225</name>
</gene>
<protein>
    <submittedName>
        <fullName evidence="2">Helix-turn-helix transcriptional regulator</fullName>
    </submittedName>
</protein>
<dbReference type="Proteomes" id="UP001265083">
    <property type="component" value="Unassembled WGS sequence"/>
</dbReference>
<dbReference type="CDD" id="cd00093">
    <property type="entry name" value="HTH_XRE"/>
    <property type="match status" value="1"/>
</dbReference>
<dbReference type="EMBL" id="JAVLUS010000013">
    <property type="protein sequence ID" value="MDS1115306.1"/>
    <property type="molecule type" value="Genomic_DNA"/>
</dbReference>